<keyword evidence="1 2" id="KW-0103">Bromodomain</keyword>
<gene>
    <name evidence="5" type="ORF">TSPGSL018_22715</name>
</gene>
<evidence type="ECO:0000259" key="4">
    <source>
        <dbReference type="PROSITE" id="PS50014"/>
    </source>
</evidence>
<keyword evidence="5" id="KW-0238">DNA-binding</keyword>
<evidence type="ECO:0000256" key="3">
    <source>
        <dbReference type="SAM" id="MobiDB-lite"/>
    </source>
</evidence>
<dbReference type="EMBL" id="GBEZ01024324">
    <property type="protein sequence ID" value="JAC62655.1"/>
    <property type="molecule type" value="Transcribed_RNA"/>
</dbReference>
<feature type="domain" description="Bromo" evidence="4">
    <location>
        <begin position="18"/>
        <end position="90"/>
    </location>
</feature>
<dbReference type="Pfam" id="PF00439">
    <property type="entry name" value="Bromodomain"/>
    <property type="match status" value="1"/>
</dbReference>
<dbReference type="PROSITE" id="PS50014">
    <property type="entry name" value="BROMODOMAIN_2"/>
    <property type="match status" value="1"/>
</dbReference>
<dbReference type="PRINTS" id="PR00503">
    <property type="entry name" value="BROMODOMAIN"/>
</dbReference>
<dbReference type="PANTHER" id="PTHR47809">
    <property type="entry name" value="DNA-BINDING BROMODOMAIN-CONTAINING PROTEIN"/>
    <property type="match status" value="1"/>
</dbReference>
<feature type="region of interest" description="Disordered" evidence="3">
    <location>
        <begin position="234"/>
        <end position="341"/>
    </location>
</feature>
<dbReference type="InterPro" id="IPR001487">
    <property type="entry name" value="Bromodomain"/>
</dbReference>
<reference evidence="5" key="1">
    <citation type="submission" date="2014-05" db="EMBL/GenBank/DDBJ databases">
        <title>The transcriptome of the halophilic microalga Tetraselmis sp. GSL018 isolated from the Great Salt Lake, Utah.</title>
        <authorList>
            <person name="Jinkerson R.E."/>
            <person name="D'Adamo S."/>
            <person name="Posewitz M.C."/>
        </authorList>
    </citation>
    <scope>NUCLEOTIDE SEQUENCE</scope>
    <source>
        <strain evidence="5">GSL018</strain>
    </source>
</reference>
<dbReference type="CDD" id="cd04369">
    <property type="entry name" value="Bromodomain"/>
    <property type="match status" value="1"/>
</dbReference>
<sequence length="341" mass="36575">MDLPKKRTIQRVLRSIMLQEPAELYFNEPVDPDALGIPEYFEIIKRPMDLGTIMRKVNNDEFLDERDVYDSICLVWHNCFEFNRDGSEVSRAGAEMQDFAWKAWREAGLEARQQSHLRDDFDSQASESDGGQARGRGPERRGPAAPSQPDPRAPPSPVDGEPHASAAQRRRRFGGEGGRRSGHRQAGSRGDEEVEEAADGGRITVRGAACGRGQAPGTDGEAVREGLVCGHSGLTAFPFLRPEPQAADLCPPPRAPHAPDPRRRGKAPQGAEDRGPRRPGRAPDGLLGPPPDHPTGPDAHDGRHAGPAAEGGSGGEPEAGDGGHAGPEGRQGPSAERLVGL</sequence>
<dbReference type="GO" id="GO:0003677">
    <property type="term" value="F:DNA binding"/>
    <property type="evidence" value="ECO:0007669"/>
    <property type="project" value="UniProtKB-KW"/>
</dbReference>
<evidence type="ECO:0000256" key="2">
    <source>
        <dbReference type="PROSITE-ProRule" id="PRU00035"/>
    </source>
</evidence>
<protein>
    <submittedName>
        <fullName evidence="5">Dna-binding bromodomain-containing protein</fullName>
    </submittedName>
</protein>
<evidence type="ECO:0000313" key="5">
    <source>
        <dbReference type="EMBL" id="JAC62655.1"/>
    </source>
</evidence>
<feature type="compositionally biased region" description="Pro residues" evidence="3">
    <location>
        <begin position="146"/>
        <end position="157"/>
    </location>
</feature>
<dbReference type="PANTHER" id="PTHR47809:SF2">
    <property type="entry name" value="DNA-BINDING BROMODOMAIN-CONTAINING PROTEIN"/>
    <property type="match status" value="1"/>
</dbReference>
<dbReference type="SUPFAM" id="SSF47370">
    <property type="entry name" value="Bromodomain"/>
    <property type="match status" value="1"/>
</dbReference>
<dbReference type="AlphaFoldDB" id="A0A061QW55"/>
<dbReference type="SMART" id="SM00297">
    <property type="entry name" value="BROMO"/>
    <property type="match status" value="1"/>
</dbReference>
<dbReference type="InterPro" id="IPR036427">
    <property type="entry name" value="Bromodomain-like_sf"/>
</dbReference>
<feature type="region of interest" description="Disordered" evidence="3">
    <location>
        <begin position="113"/>
        <end position="222"/>
    </location>
</feature>
<name>A0A061QW55_9CHLO</name>
<accession>A0A061QW55</accession>
<proteinExistence type="predicted"/>
<dbReference type="Gene3D" id="1.20.920.10">
    <property type="entry name" value="Bromodomain-like"/>
    <property type="match status" value="1"/>
</dbReference>
<evidence type="ECO:0000256" key="1">
    <source>
        <dbReference type="ARBA" id="ARBA00023117"/>
    </source>
</evidence>
<feature type="compositionally biased region" description="Gly residues" evidence="3">
    <location>
        <begin position="309"/>
        <end position="326"/>
    </location>
</feature>
<organism evidence="5">
    <name type="scientific">Tetraselmis sp. GSL018</name>
    <dbReference type="NCBI Taxonomy" id="582737"/>
    <lineage>
        <taxon>Eukaryota</taxon>
        <taxon>Viridiplantae</taxon>
        <taxon>Chlorophyta</taxon>
        <taxon>core chlorophytes</taxon>
        <taxon>Chlorodendrophyceae</taxon>
        <taxon>Chlorodendrales</taxon>
        <taxon>Chlorodendraceae</taxon>
        <taxon>Tetraselmis</taxon>
    </lineage>
</organism>